<evidence type="ECO:0000256" key="4">
    <source>
        <dbReference type="ARBA" id="ARBA00022989"/>
    </source>
</evidence>
<keyword evidence="4 7" id="KW-1133">Transmembrane helix</keyword>
<protein>
    <submittedName>
        <fullName evidence="9">DMT family transporter</fullName>
    </submittedName>
</protein>
<keyword evidence="5 7" id="KW-0472">Membrane</keyword>
<dbReference type="Pfam" id="PF00892">
    <property type="entry name" value="EamA"/>
    <property type="match status" value="2"/>
</dbReference>
<proteinExistence type="predicted"/>
<evidence type="ECO:0000313" key="9">
    <source>
        <dbReference type="EMBL" id="MCO5976989.1"/>
    </source>
</evidence>
<organism evidence="9 10">
    <name type="scientific">Ideonella oryzae</name>
    <dbReference type="NCBI Taxonomy" id="2937441"/>
    <lineage>
        <taxon>Bacteria</taxon>
        <taxon>Pseudomonadati</taxon>
        <taxon>Pseudomonadota</taxon>
        <taxon>Betaproteobacteria</taxon>
        <taxon>Burkholderiales</taxon>
        <taxon>Sphaerotilaceae</taxon>
        <taxon>Ideonella</taxon>
    </lineage>
</organism>
<feature type="transmembrane region" description="Helical" evidence="7">
    <location>
        <begin position="219"/>
        <end position="244"/>
    </location>
</feature>
<keyword evidence="3 7" id="KW-0812">Transmembrane</keyword>
<feature type="transmembrane region" description="Helical" evidence="7">
    <location>
        <begin position="98"/>
        <end position="118"/>
    </location>
</feature>
<dbReference type="InterPro" id="IPR037185">
    <property type="entry name" value="EmrE-like"/>
</dbReference>
<feature type="transmembrane region" description="Helical" evidence="7">
    <location>
        <begin position="189"/>
        <end position="213"/>
    </location>
</feature>
<dbReference type="PANTHER" id="PTHR32322:SF18">
    <property type="entry name" value="S-ADENOSYLMETHIONINE_S-ADENOSYLHOMOCYSTEINE TRANSPORTER"/>
    <property type="match status" value="1"/>
</dbReference>
<evidence type="ECO:0000256" key="6">
    <source>
        <dbReference type="SAM" id="MobiDB-lite"/>
    </source>
</evidence>
<feature type="region of interest" description="Disordered" evidence="6">
    <location>
        <begin position="300"/>
        <end position="320"/>
    </location>
</feature>
<feature type="transmembrane region" description="Helical" evidence="7">
    <location>
        <begin position="69"/>
        <end position="92"/>
    </location>
</feature>
<reference evidence="9 10" key="1">
    <citation type="submission" date="2022-06" db="EMBL/GenBank/DDBJ databases">
        <title>Ideonella sp. NS12-5 Genome sequencing and assembly.</title>
        <authorList>
            <person name="Jung Y."/>
        </authorList>
    </citation>
    <scope>NUCLEOTIDE SEQUENCE [LARGE SCALE GENOMIC DNA]</scope>
    <source>
        <strain evidence="9 10">NS12-5</strain>
    </source>
</reference>
<evidence type="ECO:0000256" key="7">
    <source>
        <dbReference type="SAM" id="Phobius"/>
    </source>
</evidence>
<evidence type="ECO:0000256" key="2">
    <source>
        <dbReference type="ARBA" id="ARBA00022475"/>
    </source>
</evidence>
<gene>
    <name evidence="9" type="ORF">M0L44_09730</name>
</gene>
<sequence length="320" mass="33589">MNPISAPWAVAALLLATASWGSMFLVSKPMVTQLDPVWLTVVRYGLACLPWAMLLLRQDAVPWGALRRHGLKLTLLGLGGYGLFSTLCFYGLRLSQPSHSSVIMATMPFTTLGLRWWLDGLRPTGRALLGAALALAGVTTVAGLWSPAPPGSAGPHALWGDAITFAATLGWVVYTRGTAAFTQLSPLEYTALTALAALPWMLAIALGLTALGLSTLPTLAVLGSLSPSLLYLALVPTVAAMLAFNTGVRRLGPAVGTLFLNVVPVSVMVVKALQGHSPQAEELLGTALVALGLGLHSLPQPPQWRRPSNPPCPCPPRTTA</sequence>
<dbReference type="EMBL" id="JAMXMC010000005">
    <property type="protein sequence ID" value="MCO5976989.1"/>
    <property type="molecule type" value="Genomic_DNA"/>
</dbReference>
<feature type="transmembrane region" description="Helical" evidence="7">
    <location>
        <begin position="37"/>
        <end position="57"/>
    </location>
</feature>
<dbReference type="PANTHER" id="PTHR32322">
    <property type="entry name" value="INNER MEMBRANE TRANSPORTER"/>
    <property type="match status" value="1"/>
</dbReference>
<feature type="transmembrane region" description="Helical" evidence="7">
    <location>
        <begin position="127"/>
        <end position="145"/>
    </location>
</feature>
<feature type="domain" description="EamA" evidence="8">
    <location>
        <begin position="8"/>
        <end position="141"/>
    </location>
</feature>
<dbReference type="RefSeq" id="WP_252769527.1">
    <property type="nucleotide sequence ID" value="NZ_JAMXMC010000005.1"/>
</dbReference>
<name>A0ABT1BL93_9BURK</name>
<evidence type="ECO:0000313" key="10">
    <source>
        <dbReference type="Proteomes" id="UP001204851"/>
    </source>
</evidence>
<evidence type="ECO:0000256" key="3">
    <source>
        <dbReference type="ARBA" id="ARBA00022692"/>
    </source>
</evidence>
<comment type="subcellular location">
    <subcellularLocation>
        <location evidence="1">Cell membrane</location>
        <topology evidence="1">Multi-pass membrane protein</topology>
    </subcellularLocation>
</comment>
<dbReference type="InterPro" id="IPR050638">
    <property type="entry name" value="AA-Vitamin_Transporters"/>
</dbReference>
<feature type="domain" description="EamA" evidence="8">
    <location>
        <begin position="159"/>
        <end position="295"/>
    </location>
</feature>
<comment type="caution">
    <text evidence="9">The sequence shown here is derived from an EMBL/GenBank/DDBJ whole genome shotgun (WGS) entry which is preliminary data.</text>
</comment>
<dbReference type="SUPFAM" id="SSF103481">
    <property type="entry name" value="Multidrug resistance efflux transporter EmrE"/>
    <property type="match status" value="2"/>
</dbReference>
<evidence type="ECO:0000256" key="1">
    <source>
        <dbReference type="ARBA" id="ARBA00004651"/>
    </source>
</evidence>
<feature type="transmembrane region" description="Helical" evidence="7">
    <location>
        <begin position="157"/>
        <end position="177"/>
    </location>
</feature>
<dbReference type="Proteomes" id="UP001204851">
    <property type="component" value="Unassembled WGS sequence"/>
</dbReference>
<evidence type="ECO:0000256" key="5">
    <source>
        <dbReference type="ARBA" id="ARBA00023136"/>
    </source>
</evidence>
<evidence type="ECO:0000259" key="8">
    <source>
        <dbReference type="Pfam" id="PF00892"/>
    </source>
</evidence>
<keyword evidence="10" id="KW-1185">Reference proteome</keyword>
<accession>A0ABT1BL93</accession>
<keyword evidence="2" id="KW-1003">Cell membrane</keyword>
<dbReference type="InterPro" id="IPR000620">
    <property type="entry name" value="EamA_dom"/>
</dbReference>